<dbReference type="InterPro" id="IPR053196">
    <property type="entry name" value="Lipoprotein_YbaY-like"/>
</dbReference>
<protein>
    <submittedName>
        <fullName evidence="2">YbaY family lipoprotein</fullName>
    </submittedName>
</protein>
<dbReference type="Proteomes" id="UP001319883">
    <property type="component" value="Unassembled WGS sequence"/>
</dbReference>
<evidence type="ECO:0000313" key="3">
    <source>
        <dbReference type="Proteomes" id="UP001319883"/>
    </source>
</evidence>
<keyword evidence="1" id="KW-0732">Signal</keyword>
<sequence length="138" mass="14389">MPRSSGSLCRLLATGAVLLALTACALTPRFANLEARIVSDQPLALPRNAELTVTLREAGAKAATVAEATYTRLGGGPIPVVLRYDDNAIEGGRRYVLSASIRADGRLLYTSPKPVPVLTGDAASPGRIEVPVAPVSRP</sequence>
<comment type="caution">
    <text evidence="2">The sequence shown here is derived from an EMBL/GenBank/DDBJ whole genome shotgun (WGS) entry which is preliminary data.</text>
</comment>
<gene>
    <name evidence="2" type="ORF">KGQ91_06235</name>
</gene>
<dbReference type="EMBL" id="JAGXFD010000001">
    <property type="protein sequence ID" value="MBZ9567281.1"/>
    <property type="molecule type" value="Genomic_DNA"/>
</dbReference>
<dbReference type="InterPro" id="IPR039366">
    <property type="entry name" value="Pilotin"/>
</dbReference>
<feature type="signal peptide" evidence="1">
    <location>
        <begin position="1"/>
        <end position="25"/>
    </location>
</feature>
<dbReference type="PROSITE" id="PS51257">
    <property type="entry name" value="PROKAR_LIPOPROTEIN"/>
    <property type="match status" value="1"/>
</dbReference>
<proteinExistence type="predicted"/>
<dbReference type="PANTHER" id="PTHR38013:SF1">
    <property type="entry name" value="GLYCOPROTEIN_POLYSACCHARIDE METABOLISM"/>
    <property type="match status" value="1"/>
</dbReference>
<keyword evidence="2" id="KW-0449">Lipoprotein</keyword>
<reference evidence="2 3" key="1">
    <citation type="submission" date="2021-05" db="EMBL/GenBank/DDBJ databases">
        <title>Petroleum and Energy Research Collection (APPE): ex situ preservation of microbial diversity associated with the oil industry and exploitation of its biotechnological potential.</title>
        <authorList>
            <person name="Paixao C.T.M."/>
            <person name="Gomes M.B."/>
            <person name="Oliveira V.M."/>
        </authorList>
    </citation>
    <scope>NUCLEOTIDE SEQUENCE [LARGE SCALE GENOMIC DNA]</scope>
    <source>
        <strain evidence="2 3">LIT2</strain>
    </source>
</reference>
<keyword evidence="3" id="KW-1185">Reference proteome</keyword>
<evidence type="ECO:0000256" key="1">
    <source>
        <dbReference type="SAM" id="SignalP"/>
    </source>
</evidence>
<evidence type="ECO:0000313" key="2">
    <source>
        <dbReference type="EMBL" id="MBZ9567281.1"/>
    </source>
</evidence>
<dbReference type="RefSeq" id="WP_224420561.1">
    <property type="nucleotide sequence ID" value="NZ_JAGXFD010000001.1"/>
</dbReference>
<dbReference type="PANTHER" id="PTHR38013">
    <property type="entry name" value="GLYCOPROTEIN/POLYSACCHARIDE METABOLISM"/>
    <property type="match status" value="1"/>
</dbReference>
<accession>A0ABS7WZX4</accession>
<name>A0ABS7WZX4_9GAMM</name>
<feature type="chain" id="PRO_5047409562" evidence="1">
    <location>
        <begin position="26"/>
        <end position="138"/>
    </location>
</feature>
<organism evidence="2 3">
    <name type="scientific">Modicisalibacter tunisiensis</name>
    <dbReference type="NCBI Taxonomy" id="390637"/>
    <lineage>
        <taxon>Bacteria</taxon>
        <taxon>Pseudomonadati</taxon>
        <taxon>Pseudomonadota</taxon>
        <taxon>Gammaproteobacteria</taxon>
        <taxon>Oceanospirillales</taxon>
        <taxon>Halomonadaceae</taxon>
        <taxon>Modicisalibacter</taxon>
    </lineage>
</organism>
<dbReference type="Pfam" id="PF09619">
    <property type="entry name" value="YscW"/>
    <property type="match status" value="1"/>
</dbReference>